<dbReference type="CDD" id="cd05304">
    <property type="entry name" value="Rubrum_tdh"/>
    <property type="match status" value="1"/>
</dbReference>
<dbReference type="Gene3D" id="3.40.50.720">
    <property type="entry name" value="NAD(P)-binding Rossmann-like Domain"/>
    <property type="match status" value="2"/>
</dbReference>
<evidence type="ECO:0000256" key="4">
    <source>
        <dbReference type="ARBA" id="ARBA00022857"/>
    </source>
</evidence>
<evidence type="ECO:0000256" key="5">
    <source>
        <dbReference type="ARBA" id="ARBA00022967"/>
    </source>
</evidence>
<dbReference type="SMART" id="SM01002">
    <property type="entry name" value="AlaDh_PNT_C"/>
    <property type="match status" value="1"/>
</dbReference>
<dbReference type="AlphaFoldDB" id="A0A917RS28"/>
<keyword evidence="15" id="KW-1185">Reference proteome</keyword>
<sequence length="386" mass="39869">METTRVGAGGEETPTVSDSSPRGARVGVVRESAAGERRVALVPKIIPTLVKQGVEVVVEAGAGSGALIPDTAYEEAGATIGNPWSAEVVVKVAPPSDAEVGKLTSGQTLIGFLAPRNADNQIDALKKAGVQAFAVESIPRISRAQVMDALSSQANVAGYKAVLLAASESTRFFPMLTTAAGTVKPATVLVLGVGVAGLQALATAKRLGGRTTGYDVRPEVADQVRSVGAQWLDLGIDAAGEGGYARELTDEEKDKQQQALEDAIKGFDVVITTALVPGRPAPRLVTADAVAGMKPGSVIVDLAGETGGNCELTEPGQNVVKHDVTICSPLNLPATMPEHASELYSKNIAALLELMLAEGELKPDFSDQVLADSCVTRDAEPTTKAQ</sequence>
<evidence type="ECO:0000256" key="9">
    <source>
        <dbReference type="ARBA" id="ARBA00076996"/>
    </source>
</evidence>
<dbReference type="Pfam" id="PF01262">
    <property type="entry name" value="AlaDh_PNT_C"/>
    <property type="match status" value="1"/>
</dbReference>
<dbReference type="NCBIfam" id="NF006942">
    <property type="entry name" value="PRK09424.1"/>
    <property type="match status" value="1"/>
</dbReference>
<dbReference type="InterPro" id="IPR007698">
    <property type="entry name" value="AlaDH/PNT_NAD(H)-bd"/>
</dbReference>
<dbReference type="SUPFAM" id="SSF52283">
    <property type="entry name" value="Formate/glycerate dehydrogenase catalytic domain-like"/>
    <property type="match status" value="1"/>
</dbReference>
<dbReference type="InterPro" id="IPR036291">
    <property type="entry name" value="NAD(P)-bd_dom_sf"/>
</dbReference>
<reference evidence="14" key="2">
    <citation type="submission" date="2020-09" db="EMBL/GenBank/DDBJ databases">
        <authorList>
            <person name="Sun Q."/>
            <person name="Zhou Y."/>
        </authorList>
    </citation>
    <scope>NUCLEOTIDE SEQUENCE</scope>
    <source>
        <strain evidence="14">CGMCC 4.3508</strain>
    </source>
</reference>
<evidence type="ECO:0000256" key="2">
    <source>
        <dbReference type="ARBA" id="ARBA00012943"/>
    </source>
</evidence>
<gene>
    <name evidence="14" type="ORF">GCM10011588_45040</name>
</gene>
<feature type="domain" description="Alanine dehydrogenase/pyridine nucleotide transhydrogenase N-terminal" evidence="13">
    <location>
        <begin position="27"/>
        <end position="157"/>
    </location>
</feature>
<evidence type="ECO:0000313" key="15">
    <source>
        <dbReference type="Proteomes" id="UP000638263"/>
    </source>
</evidence>
<keyword evidence="3" id="KW-0547">Nucleotide-binding</keyword>
<dbReference type="InterPro" id="IPR007886">
    <property type="entry name" value="AlaDH/PNT_N"/>
</dbReference>
<evidence type="ECO:0000256" key="6">
    <source>
        <dbReference type="ARBA" id="ARBA00023027"/>
    </source>
</evidence>
<keyword evidence="6" id="KW-0520">NAD</keyword>
<dbReference type="EC" id="7.1.1.1" evidence="2"/>
<keyword evidence="4" id="KW-0521">NADP</keyword>
<protein>
    <recommendedName>
        <fullName evidence="8">NAD(P) transhydrogenase subunit alpha part 1</fullName>
        <ecNumber evidence="2">7.1.1.1</ecNumber>
    </recommendedName>
    <alternativeName>
        <fullName evidence="10">Nicotinamide nucleotide transhydrogenase subunit alpha 1</fullName>
    </alternativeName>
    <alternativeName>
        <fullName evidence="9">Pyridine nucleotide transhydrogenase subunit alpha 1</fullName>
    </alternativeName>
</protein>
<dbReference type="GO" id="GO:0050661">
    <property type="term" value="F:NADP binding"/>
    <property type="evidence" value="ECO:0007669"/>
    <property type="project" value="TreeGrafter"/>
</dbReference>
<comment type="caution">
    <text evidence="14">The sequence shown here is derived from an EMBL/GenBank/DDBJ whole genome shotgun (WGS) entry which is preliminary data.</text>
</comment>
<comment type="catalytic activity">
    <reaction evidence="7">
        <text>NAD(+) + NADPH + H(+)(in) = NADH + NADP(+) + H(+)(out)</text>
        <dbReference type="Rhea" id="RHEA:47992"/>
        <dbReference type="ChEBI" id="CHEBI:15378"/>
        <dbReference type="ChEBI" id="CHEBI:57540"/>
        <dbReference type="ChEBI" id="CHEBI:57783"/>
        <dbReference type="ChEBI" id="CHEBI:57945"/>
        <dbReference type="ChEBI" id="CHEBI:58349"/>
        <dbReference type="EC" id="7.1.1.1"/>
    </reaction>
</comment>
<dbReference type="Proteomes" id="UP000638263">
    <property type="component" value="Unassembled WGS sequence"/>
</dbReference>
<accession>A0A917RS28</accession>
<feature type="region of interest" description="Disordered" evidence="11">
    <location>
        <begin position="1"/>
        <end position="24"/>
    </location>
</feature>
<dbReference type="GO" id="GO:0006740">
    <property type="term" value="P:NADPH regeneration"/>
    <property type="evidence" value="ECO:0007669"/>
    <property type="project" value="TreeGrafter"/>
</dbReference>
<comment type="function">
    <text evidence="1">The transhydrogenation between NADH and NADP is coupled to respiration and ATP hydrolysis and functions as a proton pump across the membrane.</text>
</comment>
<dbReference type="SUPFAM" id="SSF51735">
    <property type="entry name" value="NAD(P)-binding Rossmann-fold domains"/>
    <property type="match status" value="1"/>
</dbReference>
<dbReference type="SMART" id="SM01003">
    <property type="entry name" value="AlaDh_PNT_N"/>
    <property type="match status" value="1"/>
</dbReference>
<evidence type="ECO:0000259" key="13">
    <source>
        <dbReference type="SMART" id="SM01003"/>
    </source>
</evidence>
<reference evidence="14" key="1">
    <citation type="journal article" date="2014" name="Int. J. Syst. Evol. Microbiol.">
        <title>Complete genome sequence of Corynebacterium casei LMG S-19264T (=DSM 44701T), isolated from a smear-ripened cheese.</title>
        <authorList>
            <consortium name="US DOE Joint Genome Institute (JGI-PGF)"/>
            <person name="Walter F."/>
            <person name="Albersmeier A."/>
            <person name="Kalinowski J."/>
            <person name="Ruckert C."/>
        </authorList>
    </citation>
    <scope>NUCLEOTIDE SEQUENCE</scope>
    <source>
        <strain evidence="14">CGMCC 4.3508</strain>
    </source>
</reference>
<evidence type="ECO:0000256" key="10">
    <source>
        <dbReference type="ARBA" id="ARBA00084087"/>
    </source>
</evidence>
<proteinExistence type="predicted"/>
<evidence type="ECO:0000256" key="1">
    <source>
        <dbReference type="ARBA" id="ARBA00003943"/>
    </source>
</evidence>
<evidence type="ECO:0000313" key="14">
    <source>
        <dbReference type="EMBL" id="GGL25155.1"/>
    </source>
</evidence>
<evidence type="ECO:0000259" key="12">
    <source>
        <dbReference type="SMART" id="SM01002"/>
    </source>
</evidence>
<evidence type="ECO:0000256" key="7">
    <source>
        <dbReference type="ARBA" id="ARBA00048202"/>
    </source>
</evidence>
<dbReference type="GO" id="GO:0008750">
    <property type="term" value="F:proton-translocating NAD(P)+ transhydrogenase activity"/>
    <property type="evidence" value="ECO:0007669"/>
    <property type="project" value="UniProtKB-EC"/>
</dbReference>
<dbReference type="FunFam" id="3.40.50.720:FF:000188">
    <property type="entry name" value="NAD(P) transhydrogenase alpha subunit 1"/>
    <property type="match status" value="1"/>
</dbReference>
<dbReference type="EMBL" id="BMMH01000009">
    <property type="protein sequence ID" value="GGL25155.1"/>
    <property type="molecule type" value="Genomic_DNA"/>
</dbReference>
<feature type="domain" description="Alanine dehydrogenase/pyridine nucleotide transhydrogenase NAD(H)-binding" evidence="12">
    <location>
        <begin position="166"/>
        <end position="328"/>
    </location>
</feature>
<evidence type="ECO:0000256" key="11">
    <source>
        <dbReference type="SAM" id="MobiDB-lite"/>
    </source>
</evidence>
<dbReference type="GO" id="GO:0005886">
    <property type="term" value="C:plasma membrane"/>
    <property type="evidence" value="ECO:0007669"/>
    <property type="project" value="TreeGrafter"/>
</dbReference>
<dbReference type="PANTHER" id="PTHR10160">
    <property type="entry name" value="NAD(P) TRANSHYDROGENASE"/>
    <property type="match status" value="1"/>
</dbReference>
<organism evidence="14 15">
    <name type="scientific">Nocardia jinanensis</name>
    <dbReference type="NCBI Taxonomy" id="382504"/>
    <lineage>
        <taxon>Bacteria</taxon>
        <taxon>Bacillati</taxon>
        <taxon>Actinomycetota</taxon>
        <taxon>Actinomycetes</taxon>
        <taxon>Mycobacteriales</taxon>
        <taxon>Nocardiaceae</taxon>
        <taxon>Nocardia</taxon>
    </lineage>
</organism>
<evidence type="ECO:0000256" key="8">
    <source>
        <dbReference type="ARBA" id="ARBA00071353"/>
    </source>
</evidence>
<name>A0A917RS28_9NOCA</name>
<evidence type="ECO:0000256" key="3">
    <source>
        <dbReference type="ARBA" id="ARBA00022741"/>
    </source>
</evidence>
<dbReference type="PANTHER" id="PTHR10160:SF19">
    <property type="entry name" value="PROTON-TRANSLOCATING NAD(P)(+) TRANSHYDROGENASE"/>
    <property type="match status" value="1"/>
</dbReference>
<keyword evidence="5" id="KW-1278">Translocase</keyword>
<dbReference type="Pfam" id="PF05222">
    <property type="entry name" value="AlaDh_PNT_N"/>
    <property type="match status" value="1"/>
</dbReference>